<proteinExistence type="predicted"/>
<dbReference type="InterPro" id="IPR022551">
    <property type="entry name" value="BrxC"/>
</dbReference>
<dbReference type="InterPro" id="IPR036249">
    <property type="entry name" value="Thioredoxin-like_sf"/>
</dbReference>
<evidence type="ECO:0000313" key="2">
    <source>
        <dbReference type="Proteomes" id="UP000752012"/>
    </source>
</evidence>
<gene>
    <name evidence="1" type="primary">ytxJ</name>
    <name evidence="1" type="ORF">HCN83_05135</name>
</gene>
<dbReference type="SUPFAM" id="SSF52833">
    <property type="entry name" value="Thioredoxin-like"/>
    <property type="match status" value="1"/>
</dbReference>
<name>A0A969TSV2_9BACI</name>
<dbReference type="AlphaFoldDB" id="A0A969TSV2"/>
<dbReference type="RefSeq" id="WP_168005261.1">
    <property type="nucleotide sequence ID" value="NZ_JAATHJ010000005.1"/>
</dbReference>
<organism evidence="1 2">
    <name type="scientific">Alkalicoccus luteus</name>
    <dbReference type="NCBI Taxonomy" id="1237094"/>
    <lineage>
        <taxon>Bacteria</taxon>
        <taxon>Bacillati</taxon>
        <taxon>Bacillota</taxon>
        <taxon>Bacilli</taxon>
        <taxon>Bacillales</taxon>
        <taxon>Bacillaceae</taxon>
        <taxon>Alkalicoccus</taxon>
    </lineage>
</organism>
<sequence>MTLKKLEDNETLRTLYERPEPFLIFKHSTTCPISSEAWSELEAYADVSEIPIYFLHVQEFRDGSSEIAETYHVKHESPQALLIHNQQVLWHDSHWNITKDSLQQAEAGVRRS</sequence>
<accession>A0A969TSV2</accession>
<protein>
    <submittedName>
        <fullName evidence="1">Bacillithiol system redox-active protein YtxJ</fullName>
    </submittedName>
</protein>
<comment type="caution">
    <text evidence="1">The sequence shown here is derived from an EMBL/GenBank/DDBJ whole genome shotgun (WGS) entry which is preliminary data.</text>
</comment>
<dbReference type="Pfam" id="PF11009">
    <property type="entry name" value="BrxC"/>
    <property type="match status" value="1"/>
</dbReference>
<dbReference type="NCBIfam" id="TIGR04019">
    <property type="entry name" value="B_thiol_YtxJ"/>
    <property type="match status" value="1"/>
</dbReference>
<dbReference type="Gene3D" id="3.40.30.10">
    <property type="entry name" value="Glutaredoxin"/>
    <property type="match status" value="1"/>
</dbReference>
<evidence type="ECO:0000313" key="1">
    <source>
        <dbReference type="EMBL" id="NJP36968.1"/>
    </source>
</evidence>
<keyword evidence="2" id="KW-1185">Reference proteome</keyword>
<reference evidence="1 2" key="1">
    <citation type="submission" date="2020-03" db="EMBL/GenBank/DDBJ databases">
        <title>Assessment of the enzymatic potential of alkaline-tolerant lipase obtained from Bacillus luteus H11 (technogenic soil) for the bioremediation of saline soils contaminated with petroleum substances.</title>
        <authorList>
            <person name="Kalwasinska A."/>
        </authorList>
    </citation>
    <scope>NUCLEOTIDE SEQUENCE [LARGE SCALE GENOMIC DNA]</scope>
    <source>
        <strain evidence="1 2">H11</strain>
    </source>
</reference>
<dbReference type="EMBL" id="JAATHJ010000005">
    <property type="protein sequence ID" value="NJP36968.1"/>
    <property type="molecule type" value="Genomic_DNA"/>
</dbReference>
<dbReference type="Proteomes" id="UP000752012">
    <property type="component" value="Unassembled WGS sequence"/>
</dbReference>